<keyword evidence="2" id="KW-1185">Reference proteome</keyword>
<protein>
    <submittedName>
        <fullName evidence="1">Uncharacterized protein</fullName>
    </submittedName>
</protein>
<dbReference type="Proteomes" id="UP000499080">
    <property type="component" value="Unassembled WGS sequence"/>
</dbReference>
<evidence type="ECO:0000313" key="2">
    <source>
        <dbReference type="Proteomes" id="UP000499080"/>
    </source>
</evidence>
<dbReference type="EMBL" id="BGPR01000007">
    <property type="protein sequence ID" value="GBL75405.1"/>
    <property type="molecule type" value="Genomic_DNA"/>
</dbReference>
<dbReference type="AlphaFoldDB" id="A0A4Y2A7V8"/>
<organism evidence="1 2">
    <name type="scientific">Araneus ventricosus</name>
    <name type="common">Orbweaver spider</name>
    <name type="synonym">Epeira ventricosa</name>
    <dbReference type="NCBI Taxonomy" id="182803"/>
    <lineage>
        <taxon>Eukaryota</taxon>
        <taxon>Metazoa</taxon>
        <taxon>Ecdysozoa</taxon>
        <taxon>Arthropoda</taxon>
        <taxon>Chelicerata</taxon>
        <taxon>Arachnida</taxon>
        <taxon>Araneae</taxon>
        <taxon>Araneomorphae</taxon>
        <taxon>Entelegynae</taxon>
        <taxon>Araneoidea</taxon>
        <taxon>Araneidae</taxon>
        <taxon>Araneus</taxon>
    </lineage>
</organism>
<evidence type="ECO:0000313" key="1">
    <source>
        <dbReference type="EMBL" id="GBL75405.1"/>
    </source>
</evidence>
<reference evidence="1 2" key="1">
    <citation type="journal article" date="2019" name="Sci. Rep.">
        <title>Orb-weaving spider Araneus ventricosus genome elucidates the spidroin gene catalogue.</title>
        <authorList>
            <person name="Kono N."/>
            <person name="Nakamura H."/>
            <person name="Ohtoshi R."/>
            <person name="Moran D.A.P."/>
            <person name="Shinohara A."/>
            <person name="Yoshida Y."/>
            <person name="Fujiwara M."/>
            <person name="Mori M."/>
            <person name="Tomita M."/>
            <person name="Arakawa K."/>
        </authorList>
    </citation>
    <scope>NUCLEOTIDE SEQUENCE [LARGE SCALE GENOMIC DNA]</scope>
</reference>
<sequence length="110" mass="12666">MLLFHIVTMIVEEFVPSVNQSIENGIEEIRVQVAESFYYGFLNFGIGFEMATCQMFLRRSEELKIAWCEIWAVMDVLGHPDHCSSRTSVLPSSYSLHQKQTCFRDITLAP</sequence>
<proteinExistence type="predicted"/>
<gene>
    <name evidence="1" type="ORF">AVEN_194597_1</name>
</gene>
<name>A0A4Y2A7V8_ARAVE</name>
<comment type="caution">
    <text evidence="1">The sequence shown here is derived from an EMBL/GenBank/DDBJ whole genome shotgun (WGS) entry which is preliminary data.</text>
</comment>
<accession>A0A4Y2A7V8</accession>